<name>A0A2M6NRQ0_9BACT</name>
<evidence type="ECO:0000313" key="2">
    <source>
        <dbReference type="EMBL" id="PIR72163.1"/>
    </source>
</evidence>
<feature type="domain" description="DUF6938" evidence="1">
    <location>
        <begin position="252"/>
        <end position="322"/>
    </location>
</feature>
<reference evidence="3" key="1">
    <citation type="submission" date="2017-09" db="EMBL/GenBank/DDBJ databases">
        <title>Depth-based differentiation of microbial function through sediment-hosted aquifers and enrichment of novel symbionts in the deep terrestrial subsurface.</title>
        <authorList>
            <person name="Probst A.J."/>
            <person name="Ladd B."/>
            <person name="Jarett J.K."/>
            <person name="Geller-Mcgrath D.E."/>
            <person name="Sieber C.M.K."/>
            <person name="Emerson J.B."/>
            <person name="Anantharaman K."/>
            <person name="Thomas B.C."/>
            <person name="Malmstrom R."/>
            <person name="Stieglmeier M."/>
            <person name="Klingl A."/>
            <person name="Woyke T."/>
            <person name="Ryan C.M."/>
            <person name="Banfield J.F."/>
        </authorList>
    </citation>
    <scope>NUCLEOTIDE SEQUENCE [LARGE SCALE GENOMIC DNA]</scope>
</reference>
<evidence type="ECO:0000259" key="1">
    <source>
        <dbReference type="Pfam" id="PF22053"/>
    </source>
</evidence>
<gene>
    <name evidence="2" type="ORF">COU42_02455</name>
</gene>
<comment type="caution">
    <text evidence="2">The sequence shown here is derived from an EMBL/GenBank/DDBJ whole genome shotgun (WGS) entry which is preliminary data.</text>
</comment>
<dbReference type="InterPro" id="IPR054218">
    <property type="entry name" value="DUF6938"/>
</dbReference>
<sequence length="426" mass="49126">MTEKKAWVVSVNMGYGHQRTAGPLKQFTPNQRVINANDYSGIPETDKKIWESSRKFYEFVSRFRRIPLIGNMAFSIFDKFQQIPAFYPRRDLSKPTFSVKKIFSLIKNGWGKDLIEKLKMQNSKFKINLPIIATFFTPAFMAEEFNYPGEIYCVVCDADISRAWVSLVPQKSRIKYFAPDSWAMNRLKLYGVKEENIFLTGYPLPTENIGTEKMEILKEDLRNRLLNLDPKREYFKKYKILIEANLGELPKRSNHPLTIMFAVGGAGVQKEIGVKLVKSLAEKIKRGEIKVVLAAGIKREVKGYFEENTGNIEIIFAENIEDYFEKFNQRLRIIDVLWTKPSELSFYTALGMPIIIAPPVGSQEDFNQKWLLTLGSGTLQENPNYTVQWLFDYLFSGRLAEAAMQGFMEAEKLGTFNIKRIIFKNG</sequence>
<accession>A0A2M6NRQ0</accession>
<dbReference type="Pfam" id="PF22053">
    <property type="entry name" value="DUF6938"/>
    <property type="match status" value="1"/>
</dbReference>
<evidence type="ECO:0000313" key="3">
    <source>
        <dbReference type="Proteomes" id="UP000228756"/>
    </source>
</evidence>
<organism evidence="2 3">
    <name type="scientific">Candidatus Nealsonbacteria bacterium CG10_big_fil_rev_8_21_14_0_10_36_24</name>
    <dbReference type="NCBI Taxonomy" id="1974710"/>
    <lineage>
        <taxon>Bacteria</taxon>
        <taxon>Candidatus Nealsoniibacteriota</taxon>
    </lineage>
</organism>
<dbReference type="EMBL" id="PFCJ01000022">
    <property type="protein sequence ID" value="PIR72163.1"/>
    <property type="molecule type" value="Genomic_DNA"/>
</dbReference>
<dbReference type="AlphaFoldDB" id="A0A2M6NRQ0"/>
<protein>
    <recommendedName>
        <fullName evidence="1">DUF6938 domain-containing protein</fullName>
    </recommendedName>
</protein>
<dbReference type="Proteomes" id="UP000228756">
    <property type="component" value="Unassembled WGS sequence"/>
</dbReference>
<proteinExistence type="predicted"/>